<reference evidence="2 3" key="1">
    <citation type="journal article" date="2016" name="Mol. Biol. Evol.">
        <title>Comparative Genomics of Early-Diverging Mushroom-Forming Fungi Provides Insights into the Origins of Lignocellulose Decay Capabilities.</title>
        <authorList>
            <person name="Nagy L.G."/>
            <person name="Riley R."/>
            <person name="Tritt A."/>
            <person name="Adam C."/>
            <person name="Daum C."/>
            <person name="Floudas D."/>
            <person name="Sun H."/>
            <person name="Yadav J.S."/>
            <person name="Pangilinan J."/>
            <person name="Larsson K.H."/>
            <person name="Matsuura K."/>
            <person name="Barry K."/>
            <person name="Labutti K."/>
            <person name="Kuo R."/>
            <person name="Ohm R.A."/>
            <person name="Bhattacharya S.S."/>
            <person name="Shirouzu T."/>
            <person name="Yoshinaga Y."/>
            <person name="Martin F.M."/>
            <person name="Grigoriev I.V."/>
            <person name="Hibbett D.S."/>
        </authorList>
    </citation>
    <scope>NUCLEOTIDE SEQUENCE [LARGE SCALE GENOMIC DNA]</scope>
    <source>
        <strain evidence="2 3">HHB10207 ss-3</strain>
    </source>
</reference>
<name>A0A165XFA5_9AGAM</name>
<dbReference type="AlphaFoldDB" id="A0A165XFA5"/>
<evidence type="ECO:0000313" key="2">
    <source>
        <dbReference type="EMBL" id="KZT32135.1"/>
    </source>
</evidence>
<protein>
    <submittedName>
        <fullName evidence="2">Uncharacterized protein</fullName>
    </submittedName>
</protein>
<sequence length="403" mass="44842">MIDASIKRLYECQSIVRRRLQYSAAILARLHNPILNLVQSPLDPADQERLDSRCSTIWEDQIFDRDFEEAQAAFHTAAASAPWFCPITREASTYLKLNLPTASVSAQGLGLDLPSLPDNEDVLYANELLQHPDPFPKAVEGATRRLDAAITGHLAYLHVRLQSAFTQCFDGMFAPTVLHLIHRRILEPLIDQGLSQTKEALKNRARELWLSIRSAPERNVPEFCARVDFILESFRITRNAYLATLGECAQHERERPLFPEQLPESRESRSAPSDIGETQSILVDNLKALNLGSSANLVRSQLQEGDFDPAYWVAALVEAGSPSVAQELLSSYPAIVQRNLIAHVREGARAALSGPLCNISVEEKAAVEEVLQRYERICNSVRGYTEVEGGVESEEEDGGGEIQ</sequence>
<proteinExistence type="predicted"/>
<evidence type="ECO:0000313" key="3">
    <source>
        <dbReference type="Proteomes" id="UP000076798"/>
    </source>
</evidence>
<gene>
    <name evidence="2" type="ORF">SISSUDRAFT_576891</name>
</gene>
<organism evidence="2 3">
    <name type="scientific">Sistotremastrum suecicum HHB10207 ss-3</name>
    <dbReference type="NCBI Taxonomy" id="1314776"/>
    <lineage>
        <taxon>Eukaryota</taxon>
        <taxon>Fungi</taxon>
        <taxon>Dikarya</taxon>
        <taxon>Basidiomycota</taxon>
        <taxon>Agaricomycotina</taxon>
        <taxon>Agaricomycetes</taxon>
        <taxon>Sistotremastrales</taxon>
        <taxon>Sistotremastraceae</taxon>
        <taxon>Sistotremastrum</taxon>
    </lineage>
</organism>
<evidence type="ECO:0000256" key="1">
    <source>
        <dbReference type="SAM" id="MobiDB-lite"/>
    </source>
</evidence>
<feature type="compositionally biased region" description="Basic and acidic residues" evidence="1">
    <location>
        <begin position="254"/>
        <end position="269"/>
    </location>
</feature>
<dbReference type="EMBL" id="KV428382">
    <property type="protein sequence ID" value="KZT32135.1"/>
    <property type="molecule type" value="Genomic_DNA"/>
</dbReference>
<feature type="region of interest" description="Disordered" evidence="1">
    <location>
        <begin position="254"/>
        <end position="275"/>
    </location>
</feature>
<keyword evidence="3" id="KW-1185">Reference proteome</keyword>
<accession>A0A165XFA5</accession>
<dbReference type="Proteomes" id="UP000076798">
    <property type="component" value="Unassembled WGS sequence"/>
</dbReference>